<reference evidence="2" key="1">
    <citation type="journal article" date="2013" name="PLoS ONE">
        <title>Gene expression in gut symbiotic organ of stinkbug affected by extracellular bacterial symbiont.</title>
        <authorList>
            <person name="Futahashi R."/>
            <person name="Tanaka K."/>
            <person name="Tanahashi M."/>
            <person name="Nikoh N."/>
            <person name="Kikuchi Y."/>
            <person name="Lee B.L."/>
            <person name="Fukatsu T."/>
        </authorList>
    </citation>
    <scope>NUCLEOTIDE SEQUENCE</scope>
    <source>
        <tissue evidence="2">Midgut</tissue>
    </source>
</reference>
<organism evidence="2">
    <name type="scientific">Riptortus pedestris</name>
    <name type="common">Bean bug</name>
    <dbReference type="NCBI Taxonomy" id="329032"/>
    <lineage>
        <taxon>Eukaryota</taxon>
        <taxon>Metazoa</taxon>
        <taxon>Ecdysozoa</taxon>
        <taxon>Arthropoda</taxon>
        <taxon>Hexapoda</taxon>
        <taxon>Insecta</taxon>
        <taxon>Pterygota</taxon>
        <taxon>Neoptera</taxon>
        <taxon>Paraneoptera</taxon>
        <taxon>Hemiptera</taxon>
        <taxon>Heteroptera</taxon>
        <taxon>Panheteroptera</taxon>
        <taxon>Pentatomomorpha</taxon>
        <taxon>Coreoidea</taxon>
        <taxon>Alydidae</taxon>
        <taxon>Riptortus</taxon>
    </lineage>
</organism>
<evidence type="ECO:0000313" key="2">
    <source>
        <dbReference type="EMBL" id="BAN20111.1"/>
    </source>
</evidence>
<feature type="chain" id="PRO_5004372601" evidence="1">
    <location>
        <begin position="25"/>
        <end position="86"/>
    </location>
</feature>
<protein>
    <submittedName>
        <fullName evidence="2">Cysteine rich secreted protein</fullName>
    </submittedName>
</protein>
<sequence length="86" mass="9497">MYTMRKTVLFGGVLGLFLIVLSVASEEVPKTELDDRVCGPSICNDGHRCCSPIACCPNKYRCCSNFCCFDDKIFLPLRPVPITSTS</sequence>
<evidence type="ECO:0000256" key="1">
    <source>
        <dbReference type="SAM" id="SignalP"/>
    </source>
</evidence>
<name>R4WMM6_RIPPE</name>
<proteinExistence type="evidence at transcript level"/>
<feature type="signal peptide" evidence="1">
    <location>
        <begin position="1"/>
        <end position="24"/>
    </location>
</feature>
<dbReference type="AlphaFoldDB" id="R4WMM6"/>
<accession>R4WMM6</accession>
<keyword evidence="1" id="KW-0732">Signal</keyword>
<dbReference type="EMBL" id="AK416896">
    <property type="protein sequence ID" value="BAN20111.1"/>
    <property type="molecule type" value="mRNA"/>
</dbReference>